<evidence type="ECO:0000313" key="3">
    <source>
        <dbReference type="EMBL" id="OMJ21799.1"/>
    </source>
</evidence>
<feature type="compositionally biased region" description="Basic and acidic residues" evidence="1">
    <location>
        <begin position="60"/>
        <end position="73"/>
    </location>
</feature>
<dbReference type="EMBL" id="LSSN01005956">
    <property type="protein sequence ID" value="OMJ07832.1"/>
    <property type="molecule type" value="Genomic_DNA"/>
</dbReference>
<name>A0A1R1Y4M2_9FUNG</name>
<evidence type="ECO:0000256" key="1">
    <source>
        <dbReference type="SAM" id="MobiDB-lite"/>
    </source>
</evidence>
<reference evidence="3 4" key="1">
    <citation type="submission" date="2017-01" db="EMBL/GenBank/DDBJ databases">
        <authorList>
            <person name="Mah S.A."/>
            <person name="Swanson W.J."/>
            <person name="Moy G.W."/>
            <person name="Vacquier V.D."/>
        </authorList>
    </citation>
    <scope>NUCLEOTIDE SEQUENCE [LARGE SCALE GENOMIC DNA]</scope>
    <source>
        <strain evidence="3 4">GSMNP</strain>
    </source>
</reference>
<dbReference type="Proteomes" id="UP000187283">
    <property type="component" value="Unassembled WGS sequence"/>
</dbReference>
<accession>A0A1R1Y4M2</accession>
<dbReference type="OrthoDB" id="5559822at2759"/>
<feature type="region of interest" description="Disordered" evidence="1">
    <location>
        <begin position="1"/>
        <end position="73"/>
    </location>
</feature>
<gene>
    <name evidence="2" type="ORF">AYI70_g11928</name>
    <name evidence="3" type="ORF">AYI70_g3254</name>
</gene>
<protein>
    <submittedName>
        <fullName evidence="3">Uncharacterized protein</fullName>
    </submittedName>
</protein>
<comment type="caution">
    <text evidence="3">The sequence shown here is derived from an EMBL/GenBank/DDBJ whole genome shotgun (WGS) entry which is preliminary data.</text>
</comment>
<dbReference type="AlphaFoldDB" id="A0A1R1Y4M2"/>
<evidence type="ECO:0000313" key="2">
    <source>
        <dbReference type="EMBL" id="OMJ07832.1"/>
    </source>
</evidence>
<keyword evidence="4" id="KW-1185">Reference proteome</keyword>
<dbReference type="EMBL" id="LSSN01000915">
    <property type="protein sequence ID" value="OMJ21799.1"/>
    <property type="molecule type" value="Genomic_DNA"/>
</dbReference>
<feature type="compositionally biased region" description="Polar residues" evidence="1">
    <location>
        <begin position="45"/>
        <end position="57"/>
    </location>
</feature>
<proteinExistence type="predicted"/>
<organism evidence="3 4">
    <name type="scientific">Smittium culicis</name>
    <dbReference type="NCBI Taxonomy" id="133412"/>
    <lineage>
        <taxon>Eukaryota</taxon>
        <taxon>Fungi</taxon>
        <taxon>Fungi incertae sedis</taxon>
        <taxon>Zoopagomycota</taxon>
        <taxon>Kickxellomycotina</taxon>
        <taxon>Harpellomycetes</taxon>
        <taxon>Harpellales</taxon>
        <taxon>Legeriomycetaceae</taxon>
        <taxon>Smittium</taxon>
    </lineage>
</organism>
<evidence type="ECO:0000313" key="4">
    <source>
        <dbReference type="Proteomes" id="UP000187283"/>
    </source>
</evidence>
<sequence>MMLFASCFGGDPAPSKTKRRLSKKMIGNPTNFKMSKLRASIVPRPSTSSQQKISPTRASPDLDKDSRDTASNK</sequence>